<name>A0A0Q3U585_AMAAE</name>
<dbReference type="AlphaFoldDB" id="A0A0Q3U585"/>
<organism evidence="1 2">
    <name type="scientific">Amazona aestiva</name>
    <name type="common">Blue-fronted Amazon parrot</name>
    <dbReference type="NCBI Taxonomy" id="12930"/>
    <lineage>
        <taxon>Eukaryota</taxon>
        <taxon>Metazoa</taxon>
        <taxon>Chordata</taxon>
        <taxon>Craniata</taxon>
        <taxon>Vertebrata</taxon>
        <taxon>Euteleostomi</taxon>
        <taxon>Archelosauria</taxon>
        <taxon>Archosauria</taxon>
        <taxon>Dinosauria</taxon>
        <taxon>Saurischia</taxon>
        <taxon>Theropoda</taxon>
        <taxon>Coelurosauria</taxon>
        <taxon>Aves</taxon>
        <taxon>Neognathae</taxon>
        <taxon>Neoaves</taxon>
        <taxon>Telluraves</taxon>
        <taxon>Australaves</taxon>
        <taxon>Psittaciformes</taxon>
        <taxon>Psittacidae</taxon>
        <taxon>Amazona</taxon>
    </lineage>
</organism>
<protein>
    <submittedName>
        <fullName evidence="1">Uncharacterized protein</fullName>
    </submittedName>
</protein>
<evidence type="ECO:0000313" key="2">
    <source>
        <dbReference type="Proteomes" id="UP000051836"/>
    </source>
</evidence>
<keyword evidence="2" id="KW-1185">Reference proteome</keyword>
<dbReference type="EMBL" id="LMAW01000021">
    <property type="protein sequence ID" value="KQL61112.1"/>
    <property type="molecule type" value="Genomic_DNA"/>
</dbReference>
<sequence length="209" mass="23609">MGMPVGHHDWRWSGITSLKTRLVEVTGSKVNADWVQTPGGLQQCQAACWTGAMKELDVCCSVDVIIQELTPYKTGVTHAHAHKLVFQIFPDYSYANLLEKLQGQVVTHDLFFPTYLSDSGFQGAGLKSWVFLHFMLLLTPDYTESVTKNFTEFHLVKGTVVASVTDYMFMENKLSIEQKNSSMGKLDWNLWHSPLSTKDLHDPCYVSEN</sequence>
<evidence type="ECO:0000313" key="1">
    <source>
        <dbReference type="EMBL" id="KQL61112.1"/>
    </source>
</evidence>
<accession>A0A0Q3U585</accession>
<dbReference type="Proteomes" id="UP000051836">
    <property type="component" value="Unassembled WGS sequence"/>
</dbReference>
<comment type="caution">
    <text evidence="1">The sequence shown here is derived from an EMBL/GenBank/DDBJ whole genome shotgun (WGS) entry which is preliminary data.</text>
</comment>
<reference evidence="1 2" key="1">
    <citation type="submission" date="2015-10" db="EMBL/GenBank/DDBJ databases">
        <authorList>
            <person name="Gilbert D.G."/>
        </authorList>
    </citation>
    <scope>NUCLEOTIDE SEQUENCE [LARGE SCALE GENOMIC DNA]</scope>
    <source>
        <strain evidence="1">FVVF132</strain>
    </source>
</reference>
<proteinExistence type="predicted"/>
<gene>
    <name evidence="1" type="ORF">AAES_01147</name>
</gene>